<evidence type="ECO:0000313" key="7">
    <source>
        <dbReference type="EMBL" id="KMJ45597.1"/>
    </source>
</evidence>
<dbReference type="GO" id="GO:0005886">
    <property type="term" value="C:plasma membrane"/>
    <property type="evidence" value="ECO:0007669"/>
    <property type="project" value="TreeGrafter"/>
</dbReference>
<dbReference type="Proteomes" id="UP000036277">
    <property type="component" value="Unassembled WGS sequence"/>
</dbReference>
<comment type="caution">
    <text evidence="7">The sequence shown here is derived from an EMBL/GenBank/DDBJ whole genome shotgun (WGS) entry which is preliminary data.</text>
</comment>
<sequence length="447" mass="50192">MTVFSQPKPAHQSHLSDGEIREQYRYWRLHIMLSLYIGYALFYFTRKSFNYAMPAMITDLGLDKGEIGLIGTLFYITYGCSKFLSGIISDRSNPRYFMGIGLIATGIINIFFGLSSSIVMFTFLWVLNAWFQGWGSPSCAKLLTSWYSRSERGFWWSLWNTSHHVGSALVALFVSFLTLHFSWREGFIVPGCLGILAGLFLCWRLRDKPATMGLPSIGQFRNDRLEKMQESQGQGLTTREILKTYVFRNKYIWLLSFSYVLVYIVRTVINDWGNLYLTEYHHYDLVSANAVLSLFEIGGFIGSLVAGWGSDRVFGGNRGPMNLIFAMGIFLSVAALWLMPVTGLVFQSIGFFTIGFFVFGPQLLIGMAAAECSHKDSAGAATGFVGFFAYTGAALAGYPFAVILEHYHWTGLFITISVCAVMIGLLLLPFLQAQFPRQVGKGEYKAN</sequence>
<dbReference type="PIRSF" id="PIRSF002808">
    <property type="entry name" value="Hexose_phosphate_transp"/>
    <property type="match status" value="1"/>
</dbReference>
<dbReference type="OrthoDB" id="9766638at2"/>
<feature type="transmembrane region" description="Helical" evidence="5">
    <location>
        <begin position="96"/>
        <end position="114"/>
    </location>
</feature>
<evidence type="ECO:0000256" key="1">
    <source>
        <dbReference type="ARBA" id="ARBA00004127"/>
    </source>
</evidence>
<evidence type="ECO:0000256" key="4">
    <source>
        <dbReference type="ARBA" id="ARBA00023136"/>
    </source>
</evidence>
<feature type="transmembrane region" description="Helical" evidence="5">
    <location>
        <begin position="345"/>
        <end position="366"/>
    </location>
</feature>
<organism evidence="7 8">
    <name type="scientific">Xenorhabdus khoisanae</name>
    <dbReference type="NCBI Taxonomy" id="880157"/>
    <lineage>
        <taxon>Bacteria</taxon>
        <taxon>Pseudomonadati</taxon>
        <taxon>Pseudomonadota</taxon>
        <taxon>Gammaproteobacteria</taxon>
        <taxon>Enterobacterales</taxon>
        <taxon>Morganellaceae</taxon>
        <taxon>Xenorhabdus</taxon>
    </lineage>
</organism>
<dbReference type="GO" id="GO:0012505">
    <property type="term" value="C:endomembrane system"/>
    <property type="evidence" value="ECO:0007669"/>
    <property type="project" value="UniProtKB-SubCell"/>
</dbReference>
<keyword evidence="8" id="KW-1185">Reference proteome</keyword>
<protein>
    <submittedName>
        <fullName evidence="7">MFS transporter</fullName>
    </submittedName>
</protein>
<dbReference type="PANTHER" id="PTHR43826:SF3">
    <property type="entry name" value="GLUCOSE-6-PHOSPHATE EXCHANGER SLC37A4"/>
    <property type="match status" value="1"/>
</dbReference>
<dbReference type="SUPFAM" id="SSF103473">
    <property type="entry name" value="MFS general substrate transporter"/>
    <property type="match status" value="1"/>
</dbReference>
<dbReference type="InterPro" id="IPR036259">
    <property type="entry name" value="MFS_trans_sf"/>
</dbReference>
<dbReference type="Pfam" id="PF07690">
    <property type="entry name" value="MFS_1"/>
    <property type="match status" value="1"/>
</dbReference>
<dbReference type="PATRIC" id="fig|880157.4.peg.1735"/>
<feature type="transmembrane region" description="Helical" evidence="5">
    <location>
        <begin position="289"/>
        <end position="309"/>
    </location>
</feature>
<keyword evidence="2 5" id="KW-0812">Transmembrane</keyword>
<dbReference type="InterPro" id="IPR051337">
    <property type="entry name" value="OPA_Antiporter"/>
</dbReference>
<keyword evidence="3 5" id="KW-1133">Transmembrane helix</keyword>
<dbReference type="GO" id="GO:0061513">
    <property type="term" value="F:glucose 6-phosphate:phosphate antiporter activity"/>
    <property type="evidence" value="ECO:0007669"/>
    <property type="project" value="TreeGrafter"/>
</dbReference>
<feature type="transmembrane region" description="Helical" evidence="5">
    <location>
        <begin position="26"/>
        <end position="45"/>
    </location>
</feature>
<proteinExistence type="predicted"/>
<name>A0A0J5FUK1_9GAMM</name>
<feature type="transmembrane region" description="Helical" evidence="5">
    <location>
        <begin position="187"/>
        <end position="205"/>
    </location>
</feature>
<dbReference type="Gene3D" id="1.20.1250.20">
    <property type="entry name" value="MFS general substrate transporter like domains"/>
    <property type="match status" value="2"/>
</dbReference>
<dbReference type="InterPro" id="IPR011701">
    <property type="entry name" value="MFS"/>
</dbReference>
<feature type="transmembrane region" description="Helical" evidence="5">
    <location>
        <begin position="378"/>
        <end position="401"/>
    </location>
</feature>
<comment type="subcellular location">
    <subcellularLocation>
        <location evidence="1">Endomembrane system</location>
        <topology evidence="1">Multi-pass membrane protein</topology>
    </subcellularLocation>
</comment>
<feature type="transmembrane region" description="Helical" evidence="5">
    <location>
        <begin position="407"/>
        <end position="431"/>
    </location>
</feature>
<dbReference type="STRING" id="880157.AB204_08200"/>
<evidence type="ECO:0000256" key="2">
    <source>
        <dbReference type="ARBA" id="ARBA00022692"/>
    </source>
</evidence>
<dbReference type="PANTHER" id="PTHR43826">
    <property type="entry name" value="GLUCOSE-6-PHOSPHATE EXCHANGER SLC37A4"/>
    <property type="match status" value="1"/>
</dbReference>
<dbReference type="EMBL" id="LFCV01000048">
    <property type="protein sequence ID" value="KMJ45597.1"/>
    <property type="molecule type" value="Genomic_DNA"/>
</dbReference>
<dbReference type="NCBIfam" id="TIGR00881">
    <property type="entry name" value="2A0104"/>
    <property type="match status" value="1"/>
</dbReference>
<dbReference type="CDD" id="cd17488">
    <property type="entry name" value="MFS_UhpC"/>
    <property type="match status" value="1"/>
</dbReference>
<evidence type="ECO:0000256" key="5">
    <source>
        <dbReference type="SAM" id="Phobius"/>
    </source>
</evidence>
<evidence type="ECO:0000259" key="6">
    <source>
        <dbReference type="PROSITE" id="PS50850"/>
    </source>
</evidence>
<feature type="domain" description="Major facilitator superfamily (MFS) profile" evidence="6">
    <location>
        <begin position="31"/>
        <end position="435"/>
    </location>
</feature>
<reference evidence="7 8" key="1">
    <citation type="submission" date="2015-06" db="EMBL/GenBank/DDBJ databases">
        <title>Draft Whole-Genome Sequence of the Entomopathogenic Bacterium Xenorhabdus khoisanae.</title>
        <authorList>
            <person name="Naidoo S."/>
            <person name="Featherston J."/>
            <person name="Gray V.M."/>
        </authorList>
    </citation>
    <scope>NUCLEOTIDE SEQUENCE [LARGE SCALE GENOMIC DNA]</scope>
    <source>
        <strain evidence="7 8">MCB</strain>
    </source>
</reference>
<gene>
    <name evidence="7" type="ORF">AB204_08200</name>
</gene>
<dbReference type="AlphaFoldDB" id="A0A0J5FUK1"/>
<evidence type="ECO:0000313" key="8">
    <source>
        <dbReference type="Proteomes" id="UP000036277"/>
    </source>
</evidence>
<dbReference type="RefSeq" id="WP_047962893.1">
    <property type="nucleotide sequence ID" value="NZ_CAWMBG010000048.1"/>
</dbReference>
<accession>A0A0J5FUK1</accession>
<dbReference type="InterPro" id="IPR000849">
    <property type="entry name" value="Sugar_P_transporter"/>
</dbReference>
<feature type="transmembrane region" description="Helical" evidence="5">
    <location>
        <begin position="321"/>
        <end position="339"/>
    </location>
</feature>
<keyword evidence="4 5" id="KW-0472">Membrane</keyword>
<evidence type="ECO:0000256" key="3">
    <source>
        <dbReference type="ARBA" id="ARBA00022989"/>
    </source>
</evidence>
<dbReference type="NCBIfam" id="NF008661">
    <property type="entry name" value="PRK11663.1"/>
    <property type="match status" value="1"/>
</dbReference>
<feature type="transmembrane region" description="Helical" evidence="5">
    <location>
        <begin position="251"/>
        <end position="269"/>
    </location>
</feature>
<feature type="transmembrane region" description="Helical" evidence="5">
    <location>
        <begin position="65"/>
        <end position="84"/>
    </location>
</feature>
<dbReference type="InterPro" id="IPR020846">
    <property type="entry name" value="MFS_dom"/>
</dbReference>
<dbReference type="PROSITE" id="PS50850">
    <property type="entry name" value="MFS"/>
    <property type="match status" value="1"/>
</dbReference>
<dbReference type="GO" id="GO:0035435">
    <property type="term" value="P:phosphate ion transmembrane transport"/>
    <property type="evidence" value="ECO:0007669"/>
    <property type="project" value="TreeGrafter"/>
</dbReference>